<feature type="chain" id="PRO_5042951179" description="Intradiol ring-cleavage dioxygenases domain-containing protein" evidence="1">
    <location>
        <begin position="24"/>
        <end position="224"/>
    </location>
</feature>
<evidence type="ECO:0000313" key="3">
    <source>
        <dbReference type="Proteomes" id="UP001176517"/>
    </source>
</evidence>
<feature type="signal peptide" evidence="1">
    <location>
        <begin position="1"/>
        <end position="23"/>
    </location>
</feature>
<evidence type="ECO:0000313" key="2">
    <source>
        <dbReference type="EMBL" id="KAK0549640.1"/>
    </source>
</evidence>
<gene>
    <name evidence="2" type="ORF">OC846_003991</name>
</gene>
<keyword evidence="3" id="KW-1185">Reference proteome</keyword>
<dbReference type="Proteomes" id="UP001176517">
    <property type="component" value="Unassembled WGS sequence"/>
</dbReference>
<protein>
    <recommendedName>
        <fullName evidence="4">Intradiol ring-cleavage dioxygenases domain-containing protein</fullName>
    </recommendedName>
</protein>
<evidence type="ECO:0008006" key="4">
    <source>
        <dbReference type="Google" id="ProtNLM"/>
    </source>
</evidence>
<comment type="caution">
    <text evidence="2">The sequence shown here is derived from an EMBL/GenBank/DDBJ whole genome shotgun (WGS) entry which is preliminary data.</text>
</comment>
<accession>A0AAN6JRI2</accession>
<name>A0AAN6JRI2_9BASI</name>
<organism evidence="2 3">
    <name type="scientific">Tilletia horrida</name>
    <dbReference type="NCBI Taxonomy" id="155126"/>
    <lineage>
        <taxon>Eukaryota</taxon>
        <taxon>Fungi</taxon>
        <taxon>Dikarya</taxon>
        <taxon>Basidiomycota</taxon>
        <taxon>Ustilaginomycotina</taxon>
        <taxon>Exobasidiomycetes</taxon>
        <taxon>Tilletiales</taxon>
        <taxon>Tilletiaceae</taxon>
        <taxon>Tilletia</taxon>
    </lineage>
</organism>
<reference evidence="2" key="1">
    <citation type="journal article" date="2023" name="PhytoFront">
        <title>Draft Genome Resources of Seven Strains of Tilletia horrida, Causal Agent of Kernel Smut of Rice.</title>
        <authorList>
            <person name="Khanal S."/>
            <person name="Antony Babu S."/>
            <person name="Zhou X.G."/>
        </authorList>
    </citation>
    <scope>NUCLEOTIDE SEQUENCE</scope>
    <source>
        <strain evidence="2">TX6</strain>
    </source>
</reference>
<proteinExistence type="predicted"/>
<evidence type="ECO:0000256" key="1">
    <source>
        <dbReference type="SAM" id="SignalP"/>
    </source>
</evidence>
<keyword evidence="1" id="KW-0732">Signal</keyword>
<sequence length="224" mass="23920">MISASLSSTLLTGLAIVAGSARGSTIELRQDPVLSCKDPIHVSNLVLIRQDPSNIHQRAAFTHSVDAQGRLQLSTIAGNIPTPDYPQFHFRICNSTVMASTPVEVGQGVLRSYGLLSPHNHPNKCVTLAGPILSNVSSPFVSADCQTTDTVNLASQWWGVDIFDGATNVNILPVSFLGRSLNSTTQGVYAFESVVSGKDTLVQTRFTDRLSVYGLQLQTILGPG</sequence>
<dbReference type="AlphaFoldDB" id="A0AAN6JRI2"/>
<dbReference type="EMBL" id="JAPDMZ010000108">
    <property type="protein sequence ID" value="KAK0549640.1"/>
    <property type="molecule type" value="Genomic_DNA"/>
</dbReference>